<dbReference type="Pfam" id="PF08241">
    <property type="entry name" value="Methyltransf_11"/>
    <property type="match status" value="1"/>
</dbReference>
<dbReference type="CDD" id="cd02440">
    <property type="entry name" value="AdoMet_MTases"/>
    <property type="match status" value="1"/>
</dbReference>
<organism evidence="5 6">
    <name type="scientific">Streptomyces asiaticus subsp. ignotus</name>
    <dbReference type="NCBI Taxonomy" id="3098222"/>
    <lineage>
        <taxon>Bacteria</taxon>
        <taxon>Bacillati</taxon>
        <taxon>Actinomycetota</taxon>
        <taxon>Actinomycetes</taxon>
        <taxon>Kitasatosporales</taxon>
        <taxon>Streptomycetaceae</taxon>
        <taxon>Streptomyces</taxon>
        <taxon>Streptomyces violaceusniger group</taxon>
    </lineage>
</organism>
<dbReference type="Gene3D" id="3.40.50.150">
    <property type="entry name" value="Vaccinia Virus protein VP39"/>
    <property type="match status" value="1"/>
</dbReference>
<dbReference type="InterPro" id="IPR029063">
    <property type="entry name" value="SAM-dependent_MTases_sf"/>
</dbReference>
<reference evidence="5 6" key="1">
    <citation type="submission" date="2023-11" db="EMBL/GenBank/DDBJ databases">
        <title>30 novel species of actinomycetes from the DSMZ collection.</title>
        <authorList>
            <person name="Nouioui I."/>
        </authorList>
    </citation>
    <scope>NUCLEOTIDE SEQUENCE [LARGE SCALE GENOMIC DNA]</scope>
    <source>
        <strain evidence="5 6">DSM 41524</strain>
    </source>
</reference>
<dbReference type="Proteomes" id="UP001354709">
    <property type="component" value="Unassembled WGS sequence"/>
</dbReference>
<keyword evidence="2" id="KW-0808">Transferase</keyword>
<dbReference type="EMBL" id="JAZBJO010000023">
    <property type="protein sequence ID" value="MEE4596105.1"/>
    <property type="molecule type" value="Genomic_DNA"/>
</dbReference>
<sequence length="197" mass="20920">MYAVLSDRWTPAQCAAVDRGQKKTLVEALPRLRGKTVLDVGCGIGRLSHWLAAEAEFVTGVDSSLRMVTRARGASSAANTAFVCGRAEALPFRSAAFDLALTTAVLQHVVSEDAYERACAEAVRVLRPGGALVCFEGAASDTAPAVRTTATTTVHRPLAAYVRALGPAVQLDQVRSVNCLGDEYTVMRWTRVGKAVA</sequence>
<keyword evidence="3" id="KW-0949">S-adenosyl-L-methionine</keyword>
<evidence type="ECO:0000313" key="6">
    <source>
        <dbReference type="Proteomes" id="UP001354709"/>
    </source>
</evidence>
<dbReference type="RefSeq" id="WP_330812616.1">
    <property type="nucleotide sequence ID" value="NZ_JAZBJO010000023.1"/>
</dbReference>
<protein>
    <submittedName>
        <fullName evidence="5">Class I SAM-dependent methyltransferase</fullName>
    </submittedName>
</protein>
<proteinExistence type="predicted"/>
<evidence type="ECO:0000256" key="3">
    <source>
        <dbReference type="ARBA" id="ARBA00022691"/>
    </source>
</evidence>
<dbReference type="InterPro" id="IPR013216">
    <property type="entry name" value="Methyltransf_11"/>
</dbReference>
<evidence type="ECO:0000313" key="5">
    <source>
        <dbReference type="EMBL" id="MEE4596105.1"/>
    </source>
</evidence>
<gene>
    <name evidence="5" type="ORF">V2J94_30140</name>
</gene>
<dbReference type="PANTHER" id="PTHR43464:SF19">
    <property type="entry name" value="UBIQUINONE BIOSYNTHESIS O-METHYLTRANSFERASE, MITOCHONDRIAL"/>
    <property type="match status" value="1"/>
</dbReference>
<dbReference type="GO" id="GO:0032259">
    <property type="term" value="P:methylation"/>
    <property type="evidence" value="ECO:0007669"/>
    <property type="project" value="UniProtKB-KW"/>
</dbReference>
<evidence type="ECO:0000256" key="1">
    <source>
        <dbReference type="ARBA" id="ARBA00022603"/>
    </source>
</evidence>
<feature type="domain" description="Methyltransferase type 11" evidence="4">
    <location>
        <begin position="38"/>
        <end position="134"/>
    </location>
</feature>
<dbReference type="PANTHER" id="PTHR43464">
    <property type="entry name" value="METHYLTRANSFERASE"/>
    <property type="match status" value="1"/>
</dbReference>
<comment type="caution">
    <text evidence="5">The sequence shown here is derived from an EMBL/GenBank/DDBJ whole genome shotgun (WGS) entry which is preliminary data.</text>
</comment>
<name>A0ABU7Q414_9ACTN</name>
<accession>A0ABU7Q414</accession>
<evidence type="ECO:0000259" key="4">
    <source>
        <dbReference type="Pfam" id="PF08241"/>
    </source>
</evidence>
<dbReference type="GO" id="GO:0008168">
    <property type="term" value="F:methyltransferase activity"/>
    <property type="evidence" value="ECO:0007669"/>
    <property type="project" value="UniProtKB-KW"/>
</dbReference>
<evidence type="ECO:0000256" key="2">
    <source>
        <dbReference type="ARBA" id="ARBA00022679"/>
    </source>
</evidence>
<keyword evidence="1 5" id="KW-0489">Methyltransferase</keyword>
<keyword evidence="6" id="KW-1185">Reference proteome</keyword>
<dbReference type="SUPFAM" id="SSF53335">
    <property type="entry name" value="S-adenosyl-L-methionine-dependent methyltransferases"/>
    <property type="match status" value="1"/>
</dbReference>